<gene>
    <name evidence="7" type="primary">wzyE</name>
    <name evidence="7" type="ORF">DAQ1742_04237</name>
</gene>
<dbReference type="RefSeq" id="WP_035344898.1">
    <property type="nucleotide sequence ID" value="NZ_LT615367.1"/>
</dbReference>
<reference evidence="7 8" key="1">
    <citation type="submission" date="2016-09" db="EMBL/GenBank/DDBJ databases">
        <authorList>
            <person name="Reverchon S."/>
            <person name="Nasser W."/>
            <person name="Leonard S."/>
            <person name="Brochier C."/>
            <person name="Duprey A."/>
        </authorList>
    </citation>
    <scope>NUCLEOTIDE SEQUENCE [LARGE SCALE GENOMIC DNA]</scope>
    <source>
        <strain evidence="7 8">174/2</strain>
    </source>
</reference>
<dbReference type="GO" id="GO:0009246">
    <property type="term" value="P:enterobacterial common antigen biosynthetic process"/>
    <property type="evidence" value="ECO:0007669"/>
    <property type="project" value="InterPro"/>
</dbReference>
<dbReference type="Pfam" id="PF06899">
    <property type="entry name" value="WzyE"/>
    <property type="match status" value="1"/>
</dbReference>
<keyword evidence="3 6" id="KW-0812">Transmembrane</keyword>
<keyword evidence="8" id="KW-1185">Reference proteome</keyword>
<feature type="transmembrane region" description="Helical" evidence="6">
    <location>
        <begin position="180"/>
        <end position="197"/>
    </location>
</feature>
<evidence type="ECO:0000256" key="5">
    <source>
        <dbReference type="ARBA" id="ARBA00023136"/>
    </source>
</evidence>
<dbReference type="AlphaFoldDB" id="A0A375AG03"/>
<dbReference type="EMBL" id="LT615367">
    <property type="protein sequence ID" value="SLM64995.1"/>
    <property type="molecule type" value="Genomic_DNA"/>
</dbReference>
<evidence type="ECO:0000313" key="8">
    <source>
        <dbReference type="Proteomes" id="UP000294820"/>
    </source>
</evidence>
<dbReference type="KEGG" id="daq:DAQ1742_04237"/>
<keyword evidence="5 6" id="KW-0472">Membrane</keyword>
<keyword evidence="2" id="KW-0997">Cell inner membrane</keyword>
<evidence type="ECO:0000256" key="1">
    <source>
        <dbReference type="ARBA" id="ARBA00022475"/>
    </source>
</evidence>
<feature type="transmembrane region" description="Helical" evidence="6">
    <location>
        <begin position="37"/>
        <end position="59"/>
    </location>
</feature>
<evidence type="ECO:0000313" key="7">
    <source>
        <dbReference type="EMBL" id="SLM64995.1"/>
    </source>
</evidence>
<dbReference type="GO" id="GO:0016020">
    <property type="term" value="C:membrane"/>
    <property type="evidence" value="ECO:0007669"/>
    <property type="project" value="InterPro"/>
</dbReference>
<feature type="transmembrane region" description="Helical" evidence="6">
    <location>
        <begin position="377"/>
        <end position="396"/>
    </location>
</feature>
<sequence length="442" mass="49880">MTKADFLGLLLVWLASSGMVAWRIWREYCRCRFTFNMVFSLLYWLTFFFGFPLTGVLVFRFGITTADPVNLLLALLSAAGFYGLYDVCYHARLWPARAPVPRALAHVNRHELHLSAALLALVAFGTAAVFFAHNGLLLFKLSAYNQIFSRDIAGVALKRFFYFFIPAMLMVYFQRQTRRAWLLFLLVCAAFGGFTYLLVGGTRANILIAVALFLLIGLQQRWLRWWMLALAGALAVLAMFGLALLRYRLAVQGDEAFYTFLYLTRDTFSPWQNLATLWQHQPQTQLQGLAPIVRDFYVFIPTWLWPERPAQVLNTANYFTWEVLGYHAGLAMSPTVLGSLLVMGGPWLLAPGALVVAMMIKGFDALYRCAQHSANRALSALLQSFCFGALFNLVVLVREGLDAFFSRMVFFCLIFSACVLLAKGIYALLLRMGMVTSGEGHE</sequence>
<evidence type="ECO:0000256" key="4">
    <source>
        <dbReference type="ARBA" id="ARBA00022989"/>
    </source>
</evidence>
<feature type="transmembrane region" description="Helical" evidence="6">
    <location>
        <begin position="6"/>
        <end position="25"/>
    </location>
</feature>
<feature type="transmembrane region" description="Helical" evidence="6">
    <location>
        <begin position="152"/>
        <end position="173"/>
    </location>
</feature>
<proteinExistence type="predicted"/>
<feature type="transmembrane region" description="Helical" evidence="6">
    <location>
        <begin position="112"/>
        <end position="132"/>
    </location>
</feature>
<dbReference type="NCBIfam" id="NF002820">
    <property type="entry name" value="PRK02975.1"/>
    <property type="match status" value="1"/>
</dbReference>
<evidence type="ECO:0000256" key="2">
    <source>
        <dbReference type="ARBA" id="ARBA00022519"/>
    </source>
</evidence>
<name>A0A375AG03_9GAMM</name>
<evidence type="ECO:0000256" key="6">
    <source>
        <dbReference type="SAM" id="Phobius"/>
    </source>
</evidence>
<organism evidence="7 8">
    <name type="scientific">Dickeya aquatica</name>
    <dbReference type="NCBI Taxonomy" id="1401087"/>
    <lineage>
        <taxon>Bacteria</taxon>
        <taxon>Pseudomonadati</taxon>
        <taxon>Pseudomonadota</taxon>
        <taxon>Gammaproteobacteria</taxon>
        <taxon>Enterobacterales</taxon>
        <taxon>Pectobacteriaceae</taxon>
        <taxon>Dickeya</taxon>
    </lineage>
</organism>
<evidence type="ECO:0000256" key="3">
    <source>
        <dbReference type="ARBA" id="ARBA00022692"/>
    </source>
</evidence>
<accession>A0A375AG03</accession>
<feature type="transmembrane region" description="Helical" evidence="6">
    <location>
        <begin position="71"/>
        <end position="91"/>
    </location>
</feature>
<keyword evidence="4 6" id="KW-1133">Transmembrane helix</keyword>
<feature type="transmembrane region" description="Helical" evidence="6">
    <location>
        <begin position="225"/>
        <end position="245"/>
    </location>
</feature>
<keyword evidence="1" id="KW-1003">Cell membrane</keyword>
<protein>
    <submittedName>
        <fullName evidence="7">ECA polymerase</fullName>
    </submittedName>
</protein>
<dbReference type="InterPro" id="IPR010691">
    <property type="entry name" value="WzyE"/>
</dbReference>
<dbReference type="Proteomes" id="UP000294820">
    <property type="component" value="Chromosome 1"/>
</dbReference>
<feature type="transmembrane region" description="Helical" evidence="6">
    <location>
        <begin position="336"/>
        <end position="357"/>
    </location>
</feature>
<feature type="transmembrane region" description="Helical" evidence="6">
    <location>
        <begin position="408"/>
        <end position="429"/>
    </location>
</feature>